<dbReference type="UniPathway" id="UPA00034">
    <property type="reaction ID" value="UER00025"/>
</dbReference>
<dbReference type="Gene3D" id="3.10.310.10">
    <property type="entry name" value="Diaminopimelate Epimerase, Chain A, domain 1"/>
    <property type="match status" value="2"/>
</dbReference>
<keyword evidence="4" id="KW-0028">Amino-acid biosynthesis</keyword>
<name>B9K864_THENN</name>
<evidence type="ECO:0000256" key="7">
    <source>
        <dbReference type="ARBA" id="ARBA00051712"/>
    </source>
</evidence>
<protein>
    <recommendedName>
        <fullName evidence="3 8">Diaminopimelate epimerase</fullName>
        <ecNumber evidence="3 8">5.1.1.7</ecNumber>
    </recommendedName>
</protein>
<dbReference type="STRING" id="309803.CTN_0971"/>
<dbReference type="EMBL" id="CP000916">
    <property type="protein sequence ID" value="ACM23147.1"/>
    <property type="molecule type" value="Genomic_DNA"/>
</dbReference>
<comment type="catalytic activity">
    <reaction evidence="7">
        <text>(2S,6S)-2,6-diaminopimelate = meso-2,6-diaminopimelate</text>
        <dbReference type="Rhea" id="RHEA:15393"/>
        <dbReference type="ChEBI" id="CHEBI:57609"/>
        <dbReference type="ChEBI" id="CHEBI:57791"/>
        <dbReference type="EC" id="5.1.1.7"/>
    </reaction>
</comment>
<evidence type="ECO:0000256" key="3">
    <source>
        <dbReference type="ARBA" id="ARBA00013080"/>
    </source>
</evidence>
<dbReference type="NCBIfam" id="TIGR00652">
    <property type="entry name" value="DapF"/>
    <property type="match status" value="1"/>
</dbReference>
<evidence type="ECO:0000256" key="6">
    <source>
        <dbReference type="ARBA" id="ARBA00023235"/>
    </source>
</evidence>
<comment type="similarity">
    <text evidence="2">Belongs to the diaminopimelate epimerase family.</text>
</comment>
<dbReference type="PROSITE" id="PS01326">
    <property type="entry name" value="DAP_EPIMERASE"/>
    <property type="match status" value="1"/>
</dbReference>
<dbReference type="SUPFAM" id="SSF54506">
    <property type="entry name" value="Diaminopimelate epimerase-like"/>
    <property type="match status" value="2"/>
</dbReference>
<comment type="pathway">
    <text evidence="1">Amino-acid biosynthesis; L-lysine biosynthesis via DAP pathway; DL-2,6-diaminopimelate from LL-2,6-diaminopimelate: step 1/1.</text>
</comment>
<dbReference type="eggNOG" id="COG0253">
    <property type="taxonomic scope" value="Bacteria"/>
</dbReference>
<keyword evidence="5" id="KW-0457">Lysine biosynthesis</keyword>
<dbReference type="InterPro" id="IPR001653">
    <property type="entry name" value="DAP_epimerase_DapF"/>
</dbReference>
<evidence type="ECO:0000256" key="4">
    <source>
        <dbReference type="ARBA" id="ARBA00022605"/>
    </source>
</evidence>
<dbReference type="HOGENOM" id="CLU_053306_3_2_0"/>
<dbReference type="GO" id="GO:0009089">
    <property type="term" value="P:lysine biosynthetic process via diaminopimelate"/>
    <property type="evidence" value="ECO:0007669"/>
    <property type="project" value="UniProtKB-UniRule"/>
</dbReference>
<accession>B9K864</accession>
<gene>
    <name evidence="10" type="ordered locus">CTN_0971</name>
</gene>
<organism evidence="10 11">
    <name type="scientific">Thermotoga neapolitana (strain ATCC 49049 / DSM 4359 / NBRC 107923 / NS-E)</name>
    <dbReference type="NCBI Taxonomy" id="309803"/>
    <lineage>
        <taxon>Bacteria</taxon>
        <taxon>Thermotogati</taxon>
        <taxon>Thermotogota</taxon>
        <taxon>Thermotogae</taxon>
        <taxon>Thermotogales</taxon>
        <taxon>Thermotogaceae</taxon>
        <taxon>Thermotoga</taxon>
    </lineage>
</organism>
<dbReference type="GO" id="GO:0008837">
    <property type="term" value="F:diaminopimelate epimerase activity"/>
    <property type="evidence" value="ECO:0007669"/>
    <property type="project" value="UniProtKB-UniRule"/>
</dbReference>
<dbReference type="Proteomes" id="UP000000445">
    <property type="component" value="Chromosome"/>
</dbReference>
<evidence type="ECO:0000256" key="5">
    <source>
        <dbReference type="ARBA" id="ARBA00023154"/>
    </source>
</evidence>
<evidence type="ECO:0000313" key="11">
    <source>
        <dbReference type="Proteomes" id="UP000000445"/>
    </source>
</evidence>
<dbReference type="AlphaFoldDB" id="B9K864"/>
<dbReference type="RefSeq" id="WP_015919464.1">
    <property type="nucleotide sequence ID" value="NC_011978.1"/>
</dbReference>
<dbReference type="PANTHER" id="PTHR31689">
    <property type="entry name" value="DIAMINOPIMELATE EPIMERASE, CHLOROPLASTIC"/>
    <property type="match status" value="1"/>
</dbReference>
<keyword evidence="6" id="KW-0413">Isomerase</keyword>
<dbReference type="InterPro" id="IPR018510">
    <property type="entry name" value="DAP_epimerase_AS"/>
</dbReference>
<evidence type="ECO:0000256" key="8">
    <source>
        <dbReference type="NCBIfam" id="TIGR00652"/>
    </source>
</evidence>
<sequence length="237" mass="27016">MVCYSANGNTFLMVDNTEKKISENEKPDFVRNHVGDLDGVIFVEKVGEKFFMDYYNRDGSMATFCGNGARAFSQYLIDRGWVKQRKFTFLSRAGEIKVFLDDGIWVRMPAVSEVKELEVDGYRGHFVVVGVPHFILEVKNVDEVDVEKLGRLLRHKTNANVDFYEVAQGFLKVRTYERGVERETKACGTGVTAVFFVHHSRTGSKEMKVLVPGGTLFLREENGEIYLKGDVRRCSEE</sequence>
<evidence type="ECO:0000313" key="10">
    <source>
        <dbReference type="EMBL" id="ACM23147.1"/>
    </source>
</evidence>
<evidence type="ECO:0000256" key="2">
    <source>
        <dbReference type="ARBA" id="ARBA00010219"/>
    </source>
</evidence>
<keyword evidence="11" id="KW-1185">Reference proteome</keyword>
<feature type="active site" evidence="9">
    <location>
        <position position="65"/>
    </location>
</feature>
<reference evidence="10 11" key="1">
    <citation type="journal article" date="2009" name="Biosci. Biotechnol. Biochem.">
        <title>WeGAS: a web-based microbial genome annotation system.</title>
        <authorList>
            <person name="Lee D."/>
            <person name="Seo H."/>
            <person name="Park C."/>
            <person name="Park K."/>
        </authorList>
    </citation>
    <scope>NUCLEOTIDE SEQUENCE [LARGE SCALE GENOMIC DNA]</scope>
    <source>
        <strain evidence="11">ATCC 49049 / DSM 4359 / NBRC 107923 / NS-E</strain>
    </source>
</reference>
<dbReference type="Pfam" id="PF01678">
    <property type="entry name" value="DAP_epimerase"/>
    <property type="match status" value="2"/>
</dbReference>
<evidence type="ECO:0000256" key="1">
    <source>
        <dbReference type="ARBA" id="ARBA00005196"/>
    </source>
</evidence>
<dbReference type="EC" id="5.1.1.7" evidence="3 8"/>
<evidence type="ECO:0000256" key="9">
    <source>
        <dbReference type="PROSITE-ProRule" id="PRU10125"/>
    </source>
</evidence>
<dbReference type="KEGG" id="tna:CTN_0971"/>
<proteinExistence type="inferred from homology"/>
<dbReference type="GO" id="GO:0005829">
    <property type="term" value="C:cytosol"/>
    <property type="evidence" value="ECO:0007669"/>
    <property type="project" value="TreeGrafter"/>
</dbReference>
<dbReference type="PANTHER" id="PTHR31689:SF0">
    <property type="entry name" value="DIAMINOPIMELATE EPIMERASE"/>
    <property type="match status" value="1"/>
</dbReference>